<evidence type="ECO:0000313" key="1">
    <source>
        <dbReference type="EMBL" id="GEU66345.1"/>
    </source>
</evidence>
<reference evidence="1" key="1">
    <citation type="journal article" date="2019" name="Sci. Rep.">
        <title>Draft genome of Tanacetum cinerariifolium, the natural source of mosquito coil.</title>
        <authorList>
            <person name="Yamashiro T."/>
            <person name="Shiraishi A."/>
            <person name="Satake H."/>
            <person name="Nakayama K."/>
        </authorList>
    </citation>
    <scope>NUCLEOTIDE SEQUENCE</scope>
</reference>
<comment type="caution">
    <text evidence="1">The sequence shown here is derived from an EMBL/GenBank/DDBJ whole genome shotgun (WGS) entry which is preliminary data.</text>
</comment>
<gene>
    <name evidence="1" type="ORF">Tci_038323</name>
</gene>
<protein>
    <submittedName>
        <fullName evidence="1">Uncharacterized protein</fullName>
    </submittedName>
</protein>
<proteinExistence type="predicted"/>
<dbReference type="AlphaFoldDB" id="A0A6L2M1W7"/>
<dbReference type="EMBL" id="BKCJ010005366">
    <property type="protein sequence ID" value="GEU66345.1"/>
    <property type="molecule type" value="Genomic_DNA"/>
</dbReference>
<sequence length="734" mass="82562">MATSEFSKKVHPSFLVNFKNDATLSPQNISSNIDKVDFDEVVEDPFQRQVEVNKQRRKSEDSESNLRRCKIRIMKKRGSQMAALMESANVSSEAKETLKVGNSIGFNMDDAAKELKIYLLGSTSGIRASVIKNGNKVLKKTVGTVEQIYEPTSVEEKLDRKNEMKARGTLSMTLSNKDQLKFHSYQDAKLLMKAIEKRLQRLISQLEIHGSSSISQNPQNVAFVSFDSTTSTTSTNEADNTAYGVSTAHAQGNSVNSTSVDNLSDAVICVFLTSQPNSPQLDREDLEQIDPDDLEETDLHWEMTMLTIRASRFIKRTGRNLDINGQKIGFDKSKVECFNRHKNGHFTRECRALKNQENKGRDYGRKTVLVENPTKNALIAQDRIRGYDCSYQAEEEHPINYALMALTSSKSSSSSDSKENVKSRSDKGYHAVLPPYTGNYIPPKPDLMFTDEQVESKSVDVVFNVSSSALKTVELKVESVDVRNKGVYSTVETKLVKKNNFSTPIIEDWISDDETCFVYGSFEHLHYVCDQKAVRLVWNNTRRVNHKNFANKITHPHPKRRFVPQAILTKSCKLKTGGTPVNTVRPVNTADSKPIVNYSRLISNTFKRGYSQVIRPDNKYLVYKKTIFNKMVNTIRVKDTTARERAVETNAILLIMKIMMVDLFPLEMGTGSGSGPRCQVIILEGAKAQTRFEDASKQSNDPPLLRVHTLGSGEDNIKLKGIDEILYKTVLIAS</sequence>
<name>A0A6L2M1W7_TANCI</name>
<accession>A0A6L2M1W7</accession>
<organism evidence="1">
    <name type="scientific">Tanacetum cinerariifolium</name>
    <name type="common">Dalmatian daisy</name>
    <name type="synonym">Chrysanthemum cinerariifolium</name>
    <dbReference type="NCBI Taxonomy" id="118510"/>
    <lineage>
        <taxon>Eukaryota</taxon>
        <taxon>Viridiplantae</taxon>
        <taxon>Streptophyta</taxon>
        <taxon>Embryophyta</taxon>
        <taxon>Tracheophyta</taxon>
        <taxon>Spermatophyta</taxon>
        <taxon>Magnoliopsida</taxon>
        <taxon>eudicotyledons</taxon>
        <taxon>Gunneridae</taxon>
        <taxon>Pentapetalae</taxon>
        <taxon>asterids</taxon>
        <taxon>campanulids</taxon>
        <taxon>Asterales</taxon>
        <taxon>Asteraceae</taxon>
        <taxon>Asteroideae</taxon>
        <taxon>Anthemideae</taxon>
        <taxon>Anthemidinae</taxon>
        <taxon>Tanacetum</taxon>
    </lineage>
</organism>